<organism evidence="5 6">
    <name type="scientific">Caminibacter pacificus</name>
    <dbReference type="NCBI Taxonomy" id="1424653"/>
    <lineage>
        <taxon>Bacteria</taxon>
        <taxon>Pseudomonadati</taxon>
        <taxon>Campylobacterota</taxon>
        <taxon>Epsilonproteobacteria</taxon>
        <taxon>Nautiliales</taxon>
        <taxon>Nautiliaceae</taxon>
        <taxon>Caminibacter</taxon>
    </lineage>
</organism>
<dbReference type="Proteomes" id="UP000298805">
    <property type="component" value="Chromosome"/>
</dbReference>
<feature type="domain" description="PAS" evidence="3">
    <location>
        <begin position="300"/>
        <end position="326"/>
    </location>
</feature>
<dbReference type="NCBIfam" id="TIGR00229">
    <property type="entry name" value="sensory_box"/>
    <property type="match status" value="1"/>
</dbReference>
<feature type="transmembrane region" description="Helical" evidence="2">
    <location>
        <begin position="6"/>
        <end position="27"/>
    </location>
</feature>
<evidence type="ECO:0000259" key="3">
    <source>
        <dbReference type="PROSITE" id="PS50112"/>
    </source>
</evidence>
<evidence type="ECO:0000313" key="4">
    <source>
        <dbReference type="EMBL" id="QCI28331.1"/>
    </source>
</evidence>
<reference evidence="7" key="1">
    <citation type="submission" date="2018-03" db="EMBL/GenBank/DDBJ databases">
        <title>A comparative analysis of the Nautiliaceae.</title>
        <authorList>
            <person name="Grosche A."/>
            <person name="Smedile F."/>
            <person name="Vetriani C."/>
        </authorList>
    </citation>
    <scope>NUCLEOTIDE SEQUENCE [LARGE SCALE GENOMIC DNA]</scope>
    <source>
        <strain evidence="7">TB6</strain>
    </source>
</reference>
<evidence type="ECO:0000313" key="6">
    <source>
        <dbReference type="Proteomes" id="UP000272781"/>
    </source>
</evidence>
<reference evidence="4" key="3">
    <citation type="submission" date="2019-06" db="EMBL/GenBank/DDBJ databases">
        <title>A comparative analysis of the Nautiliaceae.</title>
        <authorList>
            <person name="Grosche A."/>
            <person name="Smedile F."/>
            <person name="Vetriani C."/>
        </authorList>
    </citation>
    <scope>NUCLEOTIDE SEQUENCE</scope>
    <source>
        <strain evidence="4">TB6</strain>
    </source>
</reference>
<dbReference type="InterPro" id="IPR035965">
    <property type="entry name" value="PAS-like_dom_sf"/>
</dbReference>
<name>A0AAJ4RE75_9BACT</name>
<dbReference type="InterPro" id="IPR000014">
    <property type="entry name" value="PAS"/>
</dbReference>
<dbReference type="PANTHER" id="PTHR43156">
    <property type="entry name" value="STAGE II SPORULATION PROTEIN E-RELATED"/>
    <property type="match status" value="1"/>
</dbReference>
<dbReference type="Proteomes" id="UP000272781">
    <property type="component" value="Unassembled WGS sequence"/>
</dbReference>
<keyword evidence="2" id="KW-1133">Transmembrane helix</keyword>
<dbReference type="Pfam" id="PF13426">
    <property type="entry name" value="PAS_9"/>
    <property type="match status" value="1"/>
</dbReference>
<dbReference type="GO" id="GO:0016791">
    <property type="term" value="F:phosphatase activity"/>
    <property type="evidence" value="ECO:0007669"/>
    <property type="project" value="TreeGrafter"/>
</dbReference>
<accession>A0AAJ4RE75</accession>
<keyword evidence="2" id="KW-0472">Membrane</keyword>
<dbReference type="InterPro" id="IPR001932">
    <property type="entry name" value="PPM-type_phosphatase-like_dom"/>
</dbReference>
<dbReference type="EMBL" id="CP027432">
    <property type="protein sequence ID" value="QCI28331.1"/>
    <property type="molecule type" value="Genomic_DNA"/>
</dbReference>
<keyword evidence="2" id="KW-0812">Transmembrane</keyword>
<reference evidence="5 6" key="2">
    <citation type="submission" date="2018-11" db="EMBL/GenBank/DDBJ databases">
        <title>Genomic Encyclopedia of Type Strains, Phase IV (KMG-IV): sequencing the most valuable type-strain genomes for metagenomic binning, comparative biology and taxonomic classification.</title>
        <authorList>
            <person name="Goeker M."/>
        </authorList>
    </citation>
    <scope>NUCLEOTIDE SEQUENCE [LARGE SCALE GENOMIC DNA]</scope>
    <source>
        <strain evidence="5 6">DSM 27783</strain>
    </source>
</reference>
<evidence type="ECO:0000256" key="1">
    <source>
        <dbReference type="ARBA" id="ARBA00022801"/>
    </source>
</evidence>
<dbReference type="AlphaFoldDB" id="A0AAJ4RE75"/>
<gene>
    <name evidence="4" type="ORF">C6V80_04980</name>
    <name evidence="5" type="ORF">EDC58_0431</name>
</gene>
<dbReference type="InterPro" id="IPR036457">
    <property type="entry name" value="PPM-type-like_dom_sf"/>
</dbReference>
<keyword evidence="1" id="KW-0378">Hydrolase</keyword>
<dbReference type="Gene3D" id="3.60.40.10">
    <property type="entry name" value="PPM-type phosphatase domain"/>
    <property type="match status" value="1"/>
</dbReference>
<dbReference type="PANTHER" id="PTHR43156:SF9">
    <property type="entry name" value="HAMP DOMAIN-CONTAINING PROTEIN"/>
    <property type="match status" value="1"/>
</dbReference>
<dbReference type="InterPro" id="IPR052016">
    <property type="entry name" value="Bact_Sigma-Reg"/>
</dbReference>
<dbReference type="EMBL" id="RJVK01000001">
    <property type="protein sequence ID" value="ROR40949.1"/>
    <property type="molecule type" value="Genomic_DNA"/>
</dbReference>
<dbReference type="Gene3D" id="3.30.450.20">
    <property type="entry name" value="PAS domain"/>
    <property type="match status" value="1"/>
</dbReference>
<protein>
    <submittedName>
        <fullName evidence="5">PAS domain S-box-containing protein</fullName>
    </submittedName>
    <submittedName>
        <fullName evidence="4">PAS domain-containing protein</fullName>
    </submittedName>
</protein>
<keyword evidence="7" id="KW-1185">Reference proteome</keyword>
<dbReference type="Pfam" id="PF07228">
    <property type="entry name" value="SpoIIE"/>
    <property type="match status" value="1"/>
</dbReference>
<feature type="transmembrane region" description="Helical" evidence="2">
    <location>
        <begin position="203"/>
        <end position="223"/>
    </location>
</feature>
<sequence>MVKFRNSIIFKVISIIVVSQLIIWFWLITSIKDAQREILNSLNTQQKEFVIKFIEEQKQKTIKKTLESLKKLIKYSQAALSYSLFNYEEGSAKKIISDVLLEEKSIKAVEVYDTVGKSIFISAYKKDGKKIFTKNKLPKNFEKYKYIKTELIYNSEPIGFVKIYYDLSPILKHLEEIQQKELELVNLKFEKIYKETQKKEKKLFVYFIIAAIFTLLFLLFILIKFINIPLMKIKAGLERFFNFLSDPKQKIEPIDIDTNDEFGEIAKFTNQGISVSSKLHRELAELVDVIDKNIMICEFDENGNVIEVTTAFMKVCGYSKDEINNKRKEVLCNVDLKKIIKTVEKEGNWNGEVKCKTKYGKELWLKSNITKKCSYENNSCRYINILFNVTDKKELEKLKNHLEELVEIKTSKIKQLLNMTKESIRYASLIQKAILPSHGIFKKAFKDYLIIWEPKDVLGGDIYFLDEVRDGEYILMLADCTGHGVHGALMTMLVKAIQIQIINELSHTNKEISTSKILSKFNKSIKEILKQYDKDSNSNAGFDGAIIYYDKNKNIIKFSSANLPLFFIKDNNVDVIRGDKSSVGDVFTPIDYKFKEFEMKIHDELKLYLTTDGFLDQIGGEKELPFGKERFKKLILKYQNLDFIMQKEMFLEELKKYQKDNPRTDDIAVIGLKL</sequence>
<dbReference type="RefSeq" id="WP_123351854.1">
    <property type="nucleotide sequence ID" value="NZ_CP027432.2"/>
</dbReference>
<dbReference type="PROSITE" id="PS50112">
    <property type="entry name" value="PAS"/>
    <property type="match status" value="1"/>
</dbReference>
<proteinExistence type="predicted"/>
<evidence type="ECO:0000313" key="5">
    <source>
        <dbReference type="EMBL" id="ROR40949.1"/>
    </source>
</evidence>
<evidence type="ECO:0000313" key="7">
    <source>
        <dbReference type="Proteomes" id="UP000298805"/>
    </source>
</evidence>
<dbReference type="SUPFAM" id="SSF55785">
    <property type="entry name" value="PYP-like sensor domain (PAS domain)"/>
    <property type="match status" value="1"/>
</dbReference>
<evidence type="ECO:0000256" key="2">
    <source>
        <dbReference type="SAM" id="Phobius"/>
    </source>
</evidence>